<keyword evidence="1" id="KW-0812">Transmembrane</keyword>
<sequence length="316" mass="35831">MVPIDGVSFHFEESVNKWTYVVLRRTVDELNISEKHQSCTPMIELIQKVGLMKNSSEVSPFCPRLFQEFIVNLPVKFNDPSADEFHKVHVRGVNFTISPSLLNHFLGASLPDGFAGFIPTPKQLAVELFGGTEHSWPSDGQLPAASLSVKYAILNKIGIANWYPSTHASIISTSLAQLIYLIGTGSPIDVRTFELMLLICCLSFIRLMVVLDLHLKMFLCLLMGWFFLPPWRRRLCKFWLRNLAPSTCLLRLCIVLYEESDGLFSKWFFGASIIALFANKQGGLIIFNVRNTKLNTKLLKIQQHAPNNTTIKEHYI</sequence>
<feature type="transmembrane region" description="Helical" evidence="1">
    <location>
        <begin position="269"/>
        <end position="289"/>
    </location>
</feature>
<feature type="transmembrane region" description="Helical" evidence="1">
    <location>
        <begin position="195"/>
        <end position="226"/>
    </location>
</feature>
<evidence type="ECO:0000256" key="1">
    <source>
        <dbReference type="SAM" id="Phobius"/>
    </source>
</evidence>
<accession>A0A9I9E876</accession>
<dbReference type="InterPro" id="IPR046796">
    <property type="entry name" value="Transposase_32_dom"/>
</dbReference>
<evidence type="ECO:0000259" key="2">
    <source>
        <dbReference type="Pfam" id="PF20167"/>
    </source>
</evidence>
<proteinExistence type="predicted"/>
<name>A0A9I9E876_CUCME</name>
<keyword evidence="1" id="KW-0472">Membrane</keyword>
<dbReference type="AlphaFoldDB" id="A0A9I9E876"/>
<feature type="transmembrane region" description="Helical" evidence="1">
    <location>
        <begin position="238"/>
        <end position="257"/>
    </location>
</feature>
<feature type="domain" description="Putative plant transposon protein" evidence="2">
    <location>
        <begin position="55"/>
        <end position="192"/>
    </location>
</feature>
<dbReference type="EnsemblPlants" id="MELO3C030164.2.1">
    <property type="protein sequence ID" value="MELO3C030164.2.1"/>
    <property type="gene ID" value="MELO3C030164.2"/>
</dbReference>
<keyword evidence="1" id="KW-1133">Transmembrane helix</keyword>
<dbReference type="Pfam" id="PF20167">
    <property type="entry name" value="Transposase_32"/>
    <property type="match status" value="1"/>
</dbReference>
<evidence type="ECO:0000313" key="3">
    <source>
        <dbReference type="EnsemblPlants" id="MELO3C030164.2.1"/>
    </source>
</evidence>
<protein>
    <recommendedName>
        <fullName evidence="2">Putative plant transposon protein domain-containing protein</fullName>
    </recommendedName>
</protein>
<reference evidence="3" key="1">
    <citation type="submission" date="2023-03" db="UniProtKB">
        <authorList>
            <consortium name="EnsemblPlants"/>
        </authorList>
    </citation>
    <scope>IDENTIFICATION</scope>
</reference>
<dbReference type="Gramene" id="MELO3C030164.2.1">
    <property type="protein sequence ID" value="MELO3C030164.2.1"/>
    <property type="gene ID" value="MELO3C030164.2"/>
</dbReference>
<organism evidence="3">
    <name type="scientific">Cucumis melo</name>
    <name type="common">Muskmelon</name>
    <dbReference type="NCBI Taxonomy" id="3656"/>
    <lineage>
        <taxon>Eukaryota</taxon>
        <taxon>Viridiplantae</taxon>
        <taxon>Streptophyta</taxon>
        <taxon>Embryophyta</taxon>
        <taxon>Tracheophyta</taxon>
        <taxon>Spermatophyta</taxon>
        <taxon>Magnoliopsida</taxon>
        <taxon>eudicotyledons</taxon>
        <taxon>Gunneridae</taxon>
        <taxon>Pentapetalae</taxon>
        <taxon>rosids</taxon>
        <taxon>fabids</taxon>
        <taxon>Cucurbitales</taxon>
        <taxon>Cucurbitaceae</taxon>
        <taxon>Benincaseae</taxon>
        <taxon>Cucumis</taxon>
    </lineage>
</organism>